<feature type="transmembrane region" description="Helical" evidence="1">
    <location>
        <begin position="262"/>
        <end position="282"/>
    </location>
</feature>
<feature type="transmembrane region" description="Helical" evidence="1">
    <location>
        <begin position="240"/>
        <end position="256"/>
    </location>
</feature>
<dbReference type="RefSeq" id="WP_341727134.1">
    <property type="nucleotide sequence ID" value="NZ_JBBWWT010000010.1"/>
</dbReference>
<organism evidence="2 3">
    <name type="scientific">Pseudoxanthomonas putridarboris</name>
    <dbReference type="NCBI Taxonomy" id="752605"/>
    <lineage>
        <taxon>Bacteria</taxon>
        <taxon>Pseudomonadati</taxon>
        <taxon>Pseudomonadota</taxon>
        <taxon>Gammaproteobacteria</taxon>
        <taxon>Lysobacterales</taxon>
        <taxon>Lysobacteraceae</taxon>
        <taxon>Pseudoxanthomonas</taxon>
    </lineage>
</organism>
<gene>
    <name evidence="2" type="ORF">AAD027_16560</name>
</gene>
<comment type="caution">
    <text evidence="2">The sequence shown here is derived from an EMBL/GenBank/DDBJ whole genome shotgun (WGS) entry which is preliminary data.</text>
</comment>
<feature type="transmembrane region" description="Helical" evidence="1">
    <location>
        <begin position="338"/>
        <end position="360"/>
    </location>
</feature>
<feature type="transmembrane region" description="Helical" evidence="1">
    <location>
        <begin position="102"/>
        <end position="122"/>
    </location>
</feature>
<keyword evidence="1" id="KW-1133">Transmembrane helix</keyword>
<evidence type="ECO:0000313" key="2">
    <source>
        <dbReference type="EMBL" id="MEL1265967.1"/>
    </source>
</evidence>
<evidence type="ECO:0000256" key="1">
    <source>
        <dbReference type="SAM" id="Phobius"/>
    </source>
</evidence>
<feature type="transmembrane region" description="Helical" evidence="1">
    <location>
        <begin position="211"/>
        <end position="228"/>
    </location>
</feature>
<feature type="transmembrane region" description="Helical" evidence="1">
    <location>
        <begin position="303"/>
        <end position="326"/>
    </location>
</feature>
<feature type="transmembrane region" description="Helical" evidence="1">
    <location>
        <begin position="128"/>
        <end position="145"/>
    </location>
</feature>
<sequence>MSTAFENSILSDGSRAQSATTGYLIGPVWDFLVLGGGSILPLLLVMYWWPQGADTTPLLASTLLVANLINHPHFAHSYQLFYRDFRARGFGDRFPASLRWRYLFAGILVPLLLAAFFAYCIATRDTLLLGRAVNLMLFLVGWHYVKQGYGMLMVDAVLKRNFFDPADKRWLLVNAYAVWITSWLLVNRTLAVHNYWDLKYYTFGIPDSMMWLAWLIVSATTALMLRVMWKKLSAWRHKTVPLNGAIAYLVSLYLWLLVRHPAMLLVIPAFHSLQYLAVVWRYRLNIERQTDADQRRLFRGRGPWPGFALFLFLGTVLGYLGFWMAPMYLDSWVDYDKALFGGALFMFIFWIFINIHHYFLDNVMWRKNNPDTRRYLFGG</sequence>
<accession>A0ABU9J5Q9</accession>
<keyword evidence="3" id="KW-1185">Reference proteome</keyword>
<reference evidence="2 3" key="1">
    <citation type="submission" date="2024-04" db="EMBL/GenBank/DDBJ databases">
        <title>Draft genome sequence of Pseudoxanthomonas putridarboris WD12.</title>
        <authorList>
            <person name="Oh J."/>
        </authorList>
    </citation>
    <scope>NUCLEOTIDE SEQUENCE [LARGE SCALE GENOMIC DNA]</scope>
    <source>
        <strain evidence="2 3">WD12</strain>
    </source>
</reference>
<feature type="transmembrane region" description="Helical" evidence="1">
    <location>
        <begin position="170"/>
        <end position="191"/>
    </location>
</feature>
<keyword evidence="1" id="KW-0472">Membrane</keyword>
<dbReference type="EMBL" id="JBBWWT010000010">
    <property type="protein sequence ID" value="MEL1265967.1"/>
    <property type="molecule type" value="Genomic_DNA"/>
</dbReference>
<evidence type="ECO:0000313" key="3">
    <source>
        <dbReference type="Proteomes" id="UP001459204"/>
    </source>
</evidence>
<name>A0ABU9J5Q9_9GAMM</name>
<protein>
    <submittedName>
        <fullName evidence="2">Uncharacterized protein</fullName>
    </submittedName>
</protein>
<keyword evidence="1" id="KW-0812">Transmembrane</keyword>
<dbReference type="Proteomes" id="UP001459204">
    <property type="component" value="Unassembled WGS sequence"/>
</dbReference>
<feature type="transmembrane region" description="Helical" evidence="1">
    <location>
        <begin position="31"/>
        <end position="49"/>
    </location>
</feature>
<proteinExistence type="predicted"/>